<reference evidence="2" key="1">
    <citation type="journal article" date="2019" name="Int. J. Syst. Evol. Microbiol.">
        <title>The Global Catalogue of Microorganisms (GCM) 10K type strain sequencing project: providing services to taxonomists for standard genome sequencing and annotation.</title>
        <authorList>
            <consortium name="The Broad Institute Genomics Platform"/>
            <consortium name="The Broad Institute Genome Sequencing Center for Infectious Disease"/>
            <person name="Wu L."/>
            <person name="Ma J."/>
        </authorList>
    </citation>
    <scope>NUCLEOTIDE SEQUENCE [LARGE SCALE GENOMIC DNA]</scope>
    <source>
        <strain evidence="2">CCUG 60527</strain>
    </source>
</reference>
<accession>A0ABW3JRZ3</accession>
<evidence type="ECO:0000313" key="1">
    <source>
        <dbReference type="EMBL" id="MFD0992774.1"/>
    </source>
</evidence>
<name>A0ABW3JRZ3_9FLAO</name>
<organism evidence="1 2">
    <name type="scientific">Tenacibaculum geojense</name>
    <dbReference type="NCBI Taxonomy" id="915352"/>
    <lineage>
        <taxon>Bacteria</taxon>
        <taxon>Pseudomonadati</taxon>
        <taxon>Bacteroidota</taxon>
        <taxon>Flavobacteriia</taxon>
        <taxon>Flavobacteriales</taxon>
        <taxon>Flavobacteriaceae</taxon>
        <taxon>Tenacibaculum</taxon>
    </lineage>
</organism>
<dbReference type="Pfam" id="PF20001">
    <property type="entry name" value="DUF6428"/>
    <property type="match status" value="1"/>
</dbReference>
<proteinExistence type="predicted"/>
<comment type="caution">
    <text evidence="1">The sequence shown here is derived from an EMBL/GenBank/DDBJ whole genome shotgun (WGS) entry which is preliminary data.</text>
</comment>
<dbReference type="InterPro" id="IPR045534">
    <property type="entry name" value="DUF6428"/>
</dbReference>
<keyword evidence="2" id="KW-1185">Reference proteome</keyword>
<protein>
    <submittedName>
        <fullName evidence="1">DUF6428 family protein</fullName>
    </submittedName>
</protein>
<evidence type="ECO:0000313" key="2">
    <source>
        <dbReference type="Proteomes" id="UP001597062"/>
    </source>
</evidence>
<dbReference type="RefSeq" id="WP_386106401.1">
    <property type="nucleotide sequence ID" value="NZ_JBHTJR010000031.1"/>
</dbReference>
<sequence length="158" mass="17541">MKLSDIKKHLQNLKTIAFELPDGSLVPEHFHVTEVGKVSKHFIDCGGTVRKEEVINFQLWNADDYNHRLHPGKLVNIIELSEKTLKLDDNLEIEVEYQGNTIGKYGLDFNGTNFILTTTLTDCLAKDKCGIEPVAKPKLKLSEIQVSGNTCTPGGGCC</sequence>
<gene>
    <name evidence="1" type="ORF">ACFQ1U_06125</name>
</gene>
<dbReference type="EMBL" id="JBHTJR010000031">
    <property type="protein sequence ID" value="MFD0992774.1"/>
    <property type="molecule type" value="Genomic_DNA"/>
</dbReference>
<dbReference type="Proteomes" id="UP001597062">
    <property type="component" value="Unassembled WGS sequence"/>
</dbReference>